<keyword evidence="1" id="KW-0472">Membrane</keyword>
<dbReference type="EMBL" id="JRMB01000002">
    <property type="protein sequence ID" value="KGF62982.1"/>
    <property type="molecule type" value="Genomic_DNA"/>
</dbReference>
<keyword evidence="1" id="KW-1133">Transmembrane helix</keyword>
<comment type="caution">
    <text evidence="2">The sequence shown here is derived from an EMBL/GenBank/DDBJ whole genome shotgun (WGS) entry which is preliminary data.</text>
</comment>
<protein>
    <submittedName>
        <fullName evidence="2">Uncharacterized protein</fullName>
    </submittedName>
</protein>
<organism evidence="2 3">
    <name type="scientific">Pseudomonas lutea</name>
    <dbReference type="NCBI Taxonomy" id="243924"/>
    <lineage>
        <taxon>Bacteria</taxon>
        <taxon>Pseudomonadati</taxon>
        <taxon>Pseudomonadota</taxon>
        <taxon>Gammaproteobacteria</taxon>
        <taxon>Pseudomonadales</taxon>
        <taxon>Pseudomonadaceae</taxon>
        <taxon>Pseudomonas</taxon>
    </lineage>
</organism>
<dbReference type="Proteomes" id="UP000029719">
    <property type="component" value="Unassembled WGS sequence"/>
</dbReference>
<accession>A0A9X0EBV0</accession>
<gene>
    <name evidence="2" type="ORF">LT42_13590</name>
</gene>
<dbReference type="RefSeq" id="WP_037013706.1">
    <property type="nucleotide sequence ID" value="NZ_JRMB01000002.1"/>
</dbReference>
<sequence length="63" mass="6509">MATAILDSIKHGAYTAIALYVVFVAVVTVVSMNPQLNSPSTVSAQTASVEISRATVQSQGRAS</sequence>
<evidence type="ECO:0000313" key="2">
    <source>
        <dbReference type="EMBL" id="KGF62982.1"/>
    </source>
</evidence>
<dbReference type="AlphaFoldDB" id="A0A9X0EBV0"/>
<feature type="transmembrane region" description="Helical" evidence="1">
    <location>
        <begin position="12"/>
        <end position="32"/>
    </location>
</feature>
<name>A0A9X0EBV0_9PSED</name>
<keyword evidence="1" id="KW-0812">Transmembrane</keyword>
<dbReference type="OrthoDB" id="7001880at2"/>
<evidence type="ECO:0000256" key="1">
    <source>
        <dbReference type="SAM" id="Phobius"/>
    </source>
</evidence>
<proteinExistence type="predicted"/>
<reference evidence="2 3" key="1">
    <citation type="submission" date="2014-09" db="EMBL/GenBank/DDBJ databases">
        <title>Genome sequence of Pseudomonas lutea strain DSM 17257T.</title>
        <authorList>
            <person name="Kwak Y."/>
            <person name="Shin J.-H."/>
        </authorList>
    </citation>
    <scope>NUCLEOTIDE SEQUENCE [LARGE SCALE GENOMIC DNA]</scope>
    <source>
        <strain evidence="2 3">DSM 17257</strain>
    </source>
</reference>
<evidence type="ECO:0000313" key="3">
    <source>
        <dbReference type="Proteomes" id="UP000029719"/>
    </source>
</evidence>